<evidence type="ECO:0000313" key="16">
    <source>
        <dbReference type="Proteomes" id="UP000314294"/>
    </source>
</evidence>
<keyword evidence="5" id="KW-0808">Transferase</keyword>
<dbReference type="AlphaFoldDB" id="A0A4Z2J8F2"/>
<dbReference type="GO" id="GO:0005524">
    <property type="term" value="F:ATP binding"/>
    <property type="evidence" value="ECO:0007669"/>
    <property type="project" value="UniProtKB-KW"/>
</dbReference>
<feature type="region of interest" description="Disordered" evidence="11">
    <location>
        <begin position="1"/>
        <end position="40"/>
    </location>
</feature>
<dbReference type="PANTHER" id="PTHR23118:SF42">
    <property type="entry name" value="ATP-CITRATE SYNTHASE"/>
    <property type="match status" value="1"/>
</dbReference>
<evidence type="ECO:0000256" key="11">
    <source>
        <dbReference type="SAM" id="MobiDB-lite"/>
    </source>
</evidence>
<feature type="domain" description="ATP-citrate synthase/succinyl-CoA ligase C-terminal" evidence="12">
    <location>
        <begin position="645"/>
        <end position="735"/>
    </location>
</feature>
<evidence type="ECO:0000256" key="10">
    <source>
        <dbReference type="ARBA" id="ARBA00023098"/>
    </source>
</evidence>
<dbReference type="Pfam" id="PF24948">
    <property type="entry name" value="Citrate_synth_N"/>
    <property type="match status" value="1"/>
</dbReference>
<evidence type="ECO:0000256" key="7">
    <source>
        <dbReference type="ARBA" id="ARBA00022741"/>
    </source>
</evidence>
<evidence type="ECO:0000256" key="2">
    <source>
        <dbReference type="ARBA" id="ARBA00012639"/>
    </source>
</evidence>
<comment type="subcellular location">
    <subcellularLocation>
        <location evidence="1">Cytoplasm</location>
    </subcellularLocation>
</comment>
<keyword evidence="16" id="KW-1185">Reference proteome</keyword>
<name>A0A4Z2J8F2_9TELE</name>
<dbReference type="SUPFAM" id="SSF52210">
    <property type="entry name" value="Succinyl-CoA synthetase domains"/>
    <property type="match status" value="2"/>
</dbReference>
<dbReference type="PROSITE" id="PS01216">
    <property type="entry name" value="SUCCINYL_COA_LIG_1"/>
    <property type="match status" value="1"/>
</dbReference>
<dbReference type="Pfam" id="PF16114">
    <property type="entry name" value="Citrate_bind"/>
    <property type="match status" value="1"/>
</dbReference>
<feature type="domain" description="ATP-citrate synthase citrate-binding" evidence="13">
    <location>
        <begin position="331"/>
        <end position="439"/>
    </location>
</feature>
<sequence>MGDGDKTPRKRCSSAPLIPTAGRREAAPRRTSPLTTEQHTQVMSAKAISEQTGKEFLYKHICTSAVVQNRFRYASVGPETDFERLATEHPWLLTERLVVKPDQLIKRRGKLGLVGVNLDLSGVREWLKSRLMIETTVGKAKGVLKNFLIEPFVPHKQEEEFYVCIYATREGDYVLFHHEGGVDVGDVDAKAKKLLIGVDEKISEESVKKELLTHIPNDKKVILASFIVGLFNLYEDLFFTYLEINPLVVTKDGVYVLDMAAKIDATADYLCKSKWGDVEFPPPFGREAYPEEAYIADLDAKSGASLKLTLLNPRGRIWTMVAGGGASVVYSEQQTYDYAKTILSLMTREKHPDGKVLIIGGSIANFTNVAATFKGIVRAIRDHQMPLKEHEVTIFVRRGGPNYQEGLRVMGEVGKTTGIPIHVFGTETHMTAIVGMALGHRPIPNQPPVAAHTANFLLNSSGSPSTPASSRTASFSENRAKVEDSPAKKIQSGAPIARSTSLFSKHTKSIVWGMQTRAVQGMMDFDYVCSREEPSVAAMNMSDAMKKHPDVDVLISFASLRSAYDSTMETLQHPQIQTIAIIAEGIPEAHTRKIIKAADKKGVTIIGPATVGGIKPGCFKIGNTGGMLDNILASKLYRPGSVAYVSRSGGMSNELNNIISRTTDGVFEGVAIGGDRYPGSVFTDHVLRYQDTPGVKMIVVLGEIGGTEEYKIGQAIQQGRITKPVVCWCIGTCATMFSSEFCLR</sequence>
<evidence type="ECO:0000313" key="15">
    <source>
        <dbReference type="EMBL" id="TNN85988.1"/>
    </source>
</evidence>
<dbReference type="SUPFAM" id="SSF51735">
    <property type="entry name" value="NAD(P)-binding Rossmann-fold domains"/>
    <property type="match status" value="1"/>
</dbReference>
<evidence type="ECO:0000256" key="1">
    <source>
        <dbReference type="ARBA" id="ARBA00004496"/>
    </source>
</evidence>
<keyword evidence="8" id="KW-0067">ATP-binding</keyword>
<dbReference type="GO" id="GO:0046872">
    <property type="term" value="F:metal ion binding"/>
    <property type="evidence" value="ECO:0007669"/>
    <property type="project" value="UniProtKB-KW"/>
</dbReference>
<dbReference type="GO" id="GO:0003878">
    <property type="term" value="F:ATP citrate synthase activity"/>
    <property type="evidence" value="ECO:0007669"/>
    <property type="project" value="UniProtKB-EC"/>
</dbReference>
<keyword evidence="9" id="KW-0460">Magnesium</keyword>
<evidence type="ECO:0000256" key="5">
    <source>
        <dbReference type="ARBA" id="ARBA00022679"/>
    </source>
</evidence>
<feature type="compositionally biased region" description="Low complexity" evidence="11">
    <location>
        <begin position="460"/>
        <end position="476"/>
    </location>
</feature>
<dbReference type="PANTHER" id="PTHR23118">
    <property type="entry name" value="ATP-CITRATE SYNTHASE"/>
    <property type="match status" value="1"/>
</dbReference>
<keyword evidence="6" id="KW-0479">Metal-binding</keyword>
<proteinExistence type="predicted"/>
<dbReference type="Pfam" id="PF00549">
    <property type="entry name" value="Ligase_CoA"/>
    <property type="match status" value="1"/>
</dbReference>
<dbReference type="FunFam" id="3.40.50.261:FF:000008">
    <property type="entry name" value="ATP-citrate synthase alpha chain protein"/>
    <property type="match status" value="1"/>
</dbReference>
<dbReference type="GO" id="GO:0006085">
    <property type="term" value="P:acetyl-CoA biosynthetic process"/>
    <property type="evidence" value="ECO:0007669"/>
    <property type="project" value="TreeGrafter"/>
</dbReference>
<dbReference type="GO" id="GO:0006633">
    <property type="term" value="P:fatty acid biosynthetic process"/>
    <property type="evidence" value="ECO:0007669"/>
    <property type="project" value="TreeGrafter"/>
</dbReference>
<dbReference type="InterPro" id="IPR036291">
    <property type="entry name" value="NAD(P)-bd_dom_sf"/>
</dbReference>
<feature type="region of interest" description="Disordered" evidence="11">
    <location>
        <begin position="456"/>
        <end position="493"/>
    </location>
</feature>
<evidence type="ECO:0000259" key="12">
    <source>
        <dbReference type="Pfam" id="PF00549"/>
    </source>
</evidence>
<feature type="domain" description="ATP-citrate synthase ATP-grasp" evidence="14">
    <location>
        <begin position="44"/>
        <end position="275"/>
    </location>
</feature>
<dbReference type="Gene3D" id="3.30.470.110">
    <property type="match status" value="1"/>
</dbReference>
<dbReference type="Gene3D" id="3.40.50.261">
    <property type="entry name" value="Succinyl-CoA synthetase domains"/>
    <property type="match status" value="3"/>
</dbReference>
<keyword evidence="4" id="KW-0444">Lipid biosynthesis</keyword>
<evidence type="ECO:0000256" key="4">
    <source>
        <dbReference type="ARBA" id="ARBA00022516"/>
    </source>
</evidence>
<organism evidence="15 16">
    <name type="scientific">Liparis tanakae</name>
    <name type="common">Tanaka's snailfish</name>
    <dbReference type="NCBI Taxonomy" id="230148"/>
    <lineage>
        <taxon>Eukaryota</taxon>
        <taxon>Metazoa</taxon>
        <taxon>Chordata</taxon>
        <taxon>Craniata</taxon>
        <taxon>Vertebrata</taxon>
        <taxon>Euteleostomi</taxon>
        <taxon>Actinopterygii</taxon>
        <taxon>Neopterygii</taxon>
        <taxon>Teleostei</taxon>
        <taxon>Neoteleostei</taxon>
        <taxon>Acanthomorphata</taxon>
        <taxon>Eupercaria</taxon>
        <taxon>Perciformes</taxon>
        <taxon>Cottioidei</taxon>
        <taxon>Cottales</taxon>
        <taxon>Liparidae</taxon>
        <taxon>Liparis</taxon>
    </lineage>
</organism>
<gene>
    <name evidence="15" type="primary">Acly_3</name>
    <name evidence="15" type="ORF">EYF80_003832</name>
</gene>
<dbReference type="EC" id="2.3.3.8" evidence="2"/>
<feature type="compositionally biased region" description="Basic and acidic residues" evidence="11">
    <location>
        <begin position="478"/>
        <end position="487"/>
    </location>
</feature>
<dbReference type="InterPro" id="IPR016102">
    <property type="entry name" value="Succinyl-CoA_synth-like"/>
</dbReference>
<evidence type="ECO:0000256" key="8">
    <source>
        <dbReference type="ARBA" id="ARBA00022840"/>
    </source>
</evidence>
<dbReference type="FunFam" id="3.40.50.261:FF:000003">
    <property type="entry name" value="ATP-citrate synthase subunit"/>
    <property type="match status" value="1"/>
</dbReference>
<dbReference type="InterPro" id="IPR056749">
    <property type="entry name" value="Citrate_synth_N"/>
</dbReference>
<dbReference type="GO" id="GO:0005829">
    <property type="term" value="C:cytosol"/>
    <property type="evidence" value="ECO:0007669"/>
    <property type="project" value="TreeGrafter"/>
</dbReference>
<dbReference type="SUPFAM" id="SSF56059">
    <property type="entry name" value="Glutathione synthetase ATP-binding domain-like"/>
    <property type="match status" value="1"/>
</dbReference>
<evidence type="ECO:0000256" key="6">
    <source>
        <dbReference type="ARBA" id="ARBA00022723"/>
    </source>
</evidence>
<keyword evidence="10" id="KW-0443">Lipid metabolism</keyword>
<dbReference type="InterPro" id="IPR032263">
    <property type="entry name" value="Citrate-bd"/>
</dbReference>
<dbReference type="OrthoDB" id="3261737at2759"/>
<keyword evidence="7" id="KW-0547">Nucleotide-binding</keyword>
<dbReference type="InterPro" id="IPR033847">
    <property type="entry name" value="Citrt_syn/SCS-alpha_CS"/>
</dbReference>
<keyword evidence="3" id="KW-0963">Cytoplasm</keyword>
<dbReference type="InterPro" id="IPR005811">
    <property type="entry name" value="SUCC_ACL_C"/>
</dbReference>
<evidence type="ECO:0000259" key="13">
    <source>
        <dbReference type="Pfam" id="PF16114"/>
    </source>
</evidence>
<dbReference type="EMBL" id="SRLO01000018">
    <property type="protein sequence ID" value="TNN85988.1"/>
    <property type="molecule type" value="Genomic_DNA"/>
</dbReference>
<accession>A0A4Z2J8F2</accession>
<evidence type="ECO:0000259" key="14">
    <source>
        <dbReference type="Pfam" id="PF24948"/>
    </source>
</evidence>
<reference evidence="15 16" key="1">
    <citation type="submission" date="2019-03" db="EMBL/GenBank/DDBJ databases">
        <title>First draft genome of Liparis tanakae, snailfish: a comprehensive survey of snailfish specific genes.</title>
        <authorList>
            <person name="Kim W."/>
            <person name="Song I."/>
            <person name="Jeong J.-H."/>
            <person name="Kim D."/>
            <person name="Kim S."/>
            <person name="Ryu S."/>
            <person name="Song J.Y."/>
            <person name="Lee S.K."/>
        </authorList>
    </citation>
    <scope>NUCLEOTIDE SEQUENCE [LARGE SCALE GENOMIC DNA]</scope>
    <source>
        <tissue evidence="15">Muscle</tissue>
    </source>
</reference>
<evidence type="ECO:0000256" key="3">
    <source>
        <dbReference type="ARBA" id="ARBA00022490"/>
    </source>
</evidence>
<dbReference type="Gene3D" id="3.40.50.720">
    <property type="entry name" value="NAD(P)-binding Rossmann-like Domain"/>
    <property type="match status" value="1"/>
</dbReference>
<evidence type="ECO:0000256" key="9">
    <source>
        <dbReference type="ARBA" id="ARBA00022842"/>
    </source>
</evidence>
<protein>
    <recommendedName>
        <fullName evidence="2">ATP citrate synthase</fullName>
        <ecNumber evidence="2">2.3.3.8</ecNumber>
    </recommendedName>
</protein>
<dbReference type="FunFam" id="3.30.470.110:FF:000001">
    <property type="entry name" value="ATP-citrate synthase"/>
    <property type="match status" value="1"/>
</dbReference>
<dbReference type="Proteomes" id="UP000314294">
    <property type="component" value="Unassembled WGS sequence"/>
</dbReference>
<comment type="caution">
    <text evidence="15">The sequence shown here is derived from an EMBL/GenBank/DDBJ whole genome shotgun (WGS) entry which is preliminary data.</text>
</comment>
<dbReference type="InterPro" id="IPR002020">
    <property type="entry name" value="Citrate_synthase"/>
</dbReference>